<gene>
    <name evidence="5" type="primary">rebM_1</name>
    <name evidence="5" type="ORF">UC8_06210</name>
</gene>
<accession>A0A5B9QXH6</accession>
<feature type="domain" description="Methyltransferase type 11" evidence="4">
    <location>
        <begin position="61"/>
        <end position="160"/>
    </location>
</feature>
<dbReference type="InterPro" id="IPR029063">
    <property type="entry name" value="SAM-dependent_MTases_sf"/>
</dbReference>
<dbReference type="Proteomes" id="UP000325286">
    <property type="component" value="Chromosome"/>
</dbReference>
<dbReference type="EMBL" id="CP042914">
    <property type="protein sequence ID" value="QEG38663.1"/>
    <property type="molecule type" value="Genomic_DNA"/>
</dbReference>
<dbReference type="GO" id="GO:0008757">
    <property type="term" value="F:S-adenosylmethionine-dependent methyltransferase activity"/>
    <property type="evidence" value="ECO:0007669"/>
    <property type="project" value="InterPro"/>
</dbReference>
<keyword evidence="6" id="KW-1185">Reference proteome</keyword>
<evidence type="ECO:0000313" key="5">
    <source>
        <dbReference type="EMBL" id="QEG38663.1"/>
    </source>
</evidence>
<dbReference type="CDD" id="cd02440">
    <property type="entry name" value="AdoMet_MTases"/>
    <property type="match status" value="1"/>
</dbReference>
<evidence type="ECO:0000256" key="3">
    <source>
        <dbReference type="ARBA" id="ARBA00022691"/>
    </source>
</evidence>
<dbReference type="InterPro" id="IPR013216">
    <property type="entry name" value="Methyltransf_11"/>
</dbReference>
<dbReference type="Gene3D" id="3.40.50.150">
    <property type="entry name" value="Vaccinia Virus protein VP39"/>
    <property type="match status" value="1"/>
</dbReference>
<dbReference type="PANTHER" id="PTHR43464">
    <property type="entry name" value="METHYLTRANSFERASE"/>
    <property type="match status" value="1"/>
</dbReference>
<evidence type="ECO:0000256" key="1">
    <source>
        <dbReference type="ARBA" id="ARBA00022603"/>
    </source>
</evidence>
<dbReference type="AlphaFoldDB" id="A0A5B9QXH6"/>
<reference evidence="5 6" key="1">
    <citation type="submission" date="2019-08" db="EMBL/GenBank/DDBJ databases">
        <title>Deep-cultivation of Planctomycetes and their phenomic and genomic characterization uncovers novel biology.</title>
        <authorList>
            <person name="Wiegand S."/>
            <person name="Jogler M."/>
            <person name="Boedeker C."/>
            <person name="Pinto D."/>
            <person name="Vollmers J."/>
            <person name="Rivas-Marin E."/>
            <person name="Kohn T."/>
            <person name="Peeters S.H."/>
            <person name="Heuer A."/>
            <person name="Rast P."/>
            <person name="Oberbeckmann S."/>
            <person name="Bunk B."/>
            <person name="Jeske O."/>
            <person name="Meyerdierks A."/>
            <person name="Storesund J.E."/>
            <person name="Kallscheuer N."/>
            <person name="Luecker S."/>
            <person name="Lage O.M."/>
            <person name="Pohl T."/>
            <person name="Merkel B.J."/>
            <person name="Hornburger P."/>
            <person name="Mueller R.-W."/>
            <person name="Bruemmer F."/>
            <person name="Labrenz M."/>
            <person name="Spormann A.M."/>
            <person name="Op den Camp H."/>
            <person name="Overmann J."/>
            <person name="Amann R."/>
            <person name="Jetten M.S.M."/>
            <person name="Mascher T."/>
            <person name="Medema M.H."/>
            <person name="Devos D.P."/>
            <person name="Kaster A.-K."/>
            <person name="Ovreas L."/>
            <person name="Rohde M."/>
            <person name="Galperin M.Y."/>
            <person name="Jogler C."/>
        </authorList>
    </citation>
    <scope>NUCLEOTIDE SEQUENCE [LARGE SCALE GENOMIC DNA]</scope>
    <source>
        <strain evidence="5 6">UC8</strain>
    </source>
</reference>
<name>A0A5B9QXH6_9BACT</name>
<keyword evidence="2 5" id="KW-0808">Transferase</keyword>
<protein>
    <submittedName>
        <fullName evidence="5">Demethylrebeccamycin-D-glucose O-methyltransferase</fullName>
        <ecNumber evidence="5">2.1.1.164</ecNumber>
    </submittedName>
</protein>
<evidence type="ECO:0000256" key="2">
    <source>
        <dbReference type="ARBA" id="ARBA00022679"/>
    </source>
</evidence>
<proteinExistence type="predicted"/>
<dbReference type="GO" id="GO:0032259">
    <property type="term" value="P:methylation"/>
    <property type="evidence" value="ECO:0007669"/>
    <property type="project" value="UniProtKB-KW"/>
</dbReference>
<sequence length="248" mass="28305">MSESTLKQGEHDQIGVYERTGAIYEEYRYGSKYRKGYFNIRSEALARLLDTQASGGAMSVVEIGCGTGITLEYLSRTSPNLQLHGIDISQEMLEQAEARFADAKSAPELKLGSVFELPYEDDSFDALYATRFIHQFTQAEKLLIYREFERIVRPGGSIIVEFYGNRFHQEKKEAGRYREKFPDKQDVDEVIGGDYQVIPVSFRGGMRIGEWFGELPLRVILKTLRALRFHRAINEYFAVSRSPAGEKS</sequence>
<evidence type="ECO:0000313" key="6">
    <source>
        <dbReference type="Proteomes" id="UP000325286"/>
    </source>
</evidence>
<organism evidence="5 6">
    <name type="scientific">Roseimaritima ulvae</name>
    <dbReference type="NCBI Taxonomy" id="980254"/>
    <lineage>
        <taxon>Bacteria</taxon>
        <taxon>Pseudomonadati</taxon>
        <taxon>Planctomycetota</taxon>
        <taxon>Planctomycetia</taxon>
        <taxon>Pirellulales</taxon>
        <taxon>Pirellulaceae</taxon>
        <taxon>Roseimaritima</taxon>
    </lineage>
</organism>
<keyword evidence="1 5" id="KW-0489">Methyltransferase</keyword>
<dbReference type="Pfam" id="PF08241">
    <property type="entry name" value="Methyltransf_11"/>
    <property type="match status" value="1"/>
</dbReference>
<dbReference type="OrthoDB" id="278023at2"/>
<dbReference type="EC" id="2.1.1.164" evidence="5"/>
<dbReference type="PANTHER" id="PTHR43464:SF19">
    <property type="entry name" value="UBIQUINONE BIOSYNTHESIS O-METHYLTRANSFERASE, MITOCHONDRIAL"/>
    <property type="match status" value="1"/>
</dbReference>
<dbReference type="SUPFAM" id="SSF53335">
    <property type="entry name" value="S-adenosyl-L-methionine-dependent methyltransferases"/>
    <property type="match status" value="1"/>
</dbReference>
<dbReference type="KEGG" id="rul:UC8_06210"/>
<dbReference type="GO" id="GO:0102082">
    <property type="term" value="F:demethylrebeccamycin--D-glucose O-methyltransferase activity"/>
    <property type="evidence" value="ECO:0007669"/>
    <property type="project" value="UniProtKB-EC"/>
</dbReference>
<dbReference type="RefSeq" id="WP_068142747.1">
    <property type="nucleotide sequence ID" value="NZ_CP042914.1"/>
</dbReference>
<keyword evidence="3" id="KW-0949">S-adenosyl-L-methionine</keyword>
<evidence type="ECO:0000259" key="4">
    <source>
        <dbReference type="Pfam" id="PF08241"/>
    </source>
</evidence>